<dbReference type="PANTHER" id="PTHR24567">
    <property type="entry name" value="CRP FAMILY TRANSCRIPTIONAL REGULATORY PROTEIN"/>
    <property type="match status" value="1"/>
</dbReference>
<evidence type="ECO:0000313" key="6">
    <source>
        <dbReference type="EMBL" id="AYV49707.1"/>
    </source>
</evidence>
<accession>A0A2N5CQT1</accession>
<dbReference type="InterPro" id="IPR000595">
    <property type="entry name" value="cNMP-bd_dom"/>
</dbReference>
<evidence type="ECO:0000256" key="1">
    <source>
        <dbReference type="ARBA" id="ARBA00023015"/>
    </source>
</evidence>
<reference evidence="7 8" key="1">
    <citation type="submission" date="2017-12" db="EMBL/GenBank/DDBJ databases">
        <title>The genome sequence of Caulobacter flavus CGMCC1 15093.</title>
        <authorList>
            <person name="Gao J."/>
            <person name="Mao X."/>
            <person name="Sun J."/>
        </authorList>
    </citation>
    <scope>NUCLEOTIDE SEQUENCE [LARGE SCALE GENOMIC DNA]</scope>
    <source>
        <strain evidence="7 8">CGMCC1 15093</strain>
    </source>
</reference>
<keyword evidence="2" id="KW-0238">DNA-binding</keyword>
<dbReference type="GO" id="GO:0003677">
    <property type="term" value="F:DNA binding"/>
    <property type="evidence" value="ECO:0007669"/>
    <property type="project" value="UniProtKB-KW"/>
</dbReference>
<dbReference type="Gene3D" id="1.10.10.10">
    <property type="entry name" value="Winged helix-like DNA-binding domain superfamily/Winged helix DNA-binding domain"/>
    <property type="match status" value="1"/>
</dbReference>
<evidence type="ECO:0000256" key="3">
    <source>
        <dbReference type="ARBA" id="ARBA00023163"/>
    </source>
</evidence>
<sequence>MAPAEVESLAARIEILSVRRGARLVQRHDPGGAIYVVVQGLLLVNQYARSGREVGYRRLQPGSYFGEIAAIDRLPRSANVTALTEAVVGRLPEALVAELMASSANFTRAVMEDLAAMVRALSSRVFELNAVSAPCRVQMELLRLATDVGIEDNRAVLTRAPTHAEIAVLAGAQREAVTRELNRLETRNLIAKQGRTLTILDIDGLVAEIERLGGDEPEL</sequence>
<evidence type="ECO:0000313" key="8">
    <source>
        <dbReference type="Proteomes" id="UP000234483"/>
    </source>
</evidence>
<feature type="domain" description="Cyclic nucleotide-binding" evidence="4">
    <location>
        <begin position="1"/>
        <end position="117"/>
    </location>
</feature>
<dbReference type="AlphaFoldDB" id="A0A2N5CQT1"/>
<dbReference type="Pfam" id="PF13545">
    <property type="entry name" value="HTH_Crp_2"/>
    <property type="match status" value="1"/>
</dbReference>
<dbReference type="Pfam" id="PF00027">
    <property type="entry name" value="cNMP_binding"/>
    <property type="match status" value="1"/>
</dbReference>
<dbReference type="SUPFAM" id="SSF51206">
    <property type="entry name" value="cAMP-binding domain-like"/>
    <property type="match status" value="1"/>
</dbReference>
<dbReference type="SMART" id="SM00419">
    <property type="entry name" value="HTH_CRP"/>
    <property type="match status" value="1"/>
</dbReference>
<dbReference type="InterPro" id="IPR018490">
    <property type="entry name" value="cNMP-bd_dom_sf"/>
</dbReference>
<dbReference type="PROSITE" id="PS50042">
    <property type="entry name" value="CNMP_BINDING_3"/>
    <property type="match status" value="1"/>
</dbReference>
<dbReference type="OrthoDB" id="3182344at2"/>
<dbReference type="PROSITE" id="PS51063">
    <property type="entry name" value="HTH_CRP_2"/>
    <property type="match status" value="1"/>
</dbReference>
<keyword evidence="9" id="KW-1185">Reference proteome</keyword>
<organism evidence="7 8">
    <name type="scientific">Caulobacter flavus</name>
    <dbReference type="NCBI Taxonomy" id="1679497"/>
    <lineage>
        <taxon>Bacteria</taxon>
        <taxon>Pseudomonadati</taxon>
        <taxon>Pseudomonadota</taxon>
        <taxon>Alphaproteobacteria</taxon>
        <taxon>Caulobacterales</taxon>
        <taxon>Caulobacteraceae</taxon>
        <taxon>Caulobacter</taxon>
    </lineage>
</organism>
<dbReference type="Gene3D" id="2.60.120.10">
    <property type="entry name" value="Jelly Rolls"/>
    <property type="match status" value="1"/>
</dbReference>
<dbReference type="GO" id="GO:0005829">
    <property type="term" value="C:cytosol"/>
    <property type="evidence" value="ECO:0007669"/>
    <property type="project" value="TreeGrafter"/>
</dbReference>
<evidence type="ECO:0000259" key="5">
    <source>
        <dbReference type="PROSITE" id="PS51063"/>
    </source>
</evidence>
<dbReference type="InterPro" id="IPR036388">
    <property type="entry name" value="WH-like_DNA-bd_sf"/>
</dbReference>
<dbReference type="SMART" id="SM00100">
    <property type="entry name" value="cNMP"/>
    <property type="match status" value="1"/>
</dbReference>
<reference evidence="6 9" key="2">
    <citation type="submission" date="2018-01" db="EMBL/GenBank/DDBJ databases">
        <title>Complete genome sequence of Caulobacter flavus RHGG3.</title>
        <authorList>
            <person name="Yang E."/>
        </authorList>
    </citation>
    <scope>NUCLEOTIDE SEQUENCE [LARGE SCALE GENOMIC DNA]</scope>
    <source>
        <strain evidence="6 9">RHGG3</strain>
    </source>
</reference>
<evidence type="ECO:0000313" key="9">
    <source>
        <dbReference type="Proteomes" id="UP000281192"/>
    </source>
</evidence>
<dbReference type="EMBL" id="PJRQ01000038">
    <property type="protein sequence ID" value="PLR10361.1"/>
    <property type="molecule type" value="Genomic_DNA"/>
</dbReference>
<dbReference type="GO" id="GO:0003700">
    <property type="term" value="F:DNA-binding transcription factor activity"/>
    <property type="evidence" value="ECO:0007669"/>
    <property type="project" value="TreeGrafter"/>
</dbReference>
<dbReference type="PANTHER" id="PTHR24567:SF74">
    <property type="entry name" value="HTH-TYPE TRANSCRIPTIONAL REGULATOR ARCR"/>
    <property type="match status" value="1"/>
</dbReference>
<dbReference type="SUPFAM" id="SSF46785">
    <property type="entry name" value="Winged helix' DNA-binding domain"/>
    <property type="match status" value="1"/>
</dbReference>
<dbReference type="InterPro" id="IPR014710">
    <property type="entry name" value="RmlC-like_jellyroll"/>
</dbReference>
<evidence type="ECO:0000259" key="4">
    <source>
        <dbReference type="PROSITE" id="PS50042"/>
    </source>
</evidence>
<feature type="domain" description="HTH crp-type" evidence="5">
    <location>
        <begin position="131"/>
        <end position="203"/>
    </location>
</feature>
<evidence type="ECO:0000256" key="2">
    <source>
        <dbReference type="ARBA" id="ARBA00023125"/>
    </source>
</evidence>
<keyword evidence="1" id="KW-0805">Transcription regulation</keyword>
<dbReference type="CDD" id="cd00038">
    <property type="entry name" value="CAP_ED"/>
    <property type="match status" value="1"/>
</dbReference>
<dbReference type="KEGG" id="cfh:C1707_22520"/>
<evidence type="ECO:0000313" key="7">
    <source>
        <dbReference type="EMBL" id="PLR10361.1"/>
    </source>
</evidence>
<proteinExistence type="predicted"/>
<dbReference type="Proteomes" id="UP000281192">
    <property type="component" value="Chromosome"/>
</dbReference>
<dbReference type="InterPro" id="IPR036390">
    <property type="entry name" value="WH_DNA-bd_sf"/>
</dbReference>
<dbReference type="InterPro" id="IPR050397">
    <property type="entry name" value="Env_Response_Regulators"/>
</dbReference>
<dbReference type="InterPro" id="IPR012318">
    <property type="entry name" value="HTH_CRP"/>
</dbReference>
<dbReference type="Proteomes" id="UP000234483">
    <property type="component" value="Unassembled WGS sequence"/>
</dbReference>
<keyword evidence="3" id="KW-0804">Transcription</keyword>
<dbReference type="EMBL" id="CP026100">
    <property type="protein sequence ID" value="AYV49707.1"/>
    <property type="molecule type" value="Genomic_DNA"/>
</dbReference>
<protein>
    <submittedName>
        <fullName evidence="7">Transcriptional regulator</fullName>
    </submittedName>
</protein>
<name>A0A2N5CQT1_9CAUL</name>
<gene>
    <name evidence="6" type="ORF">C1707_22520</name>
    <name evidence="7" type="ORF">CFHF_17685</name>
</gene>